<gene>
    <name evidence="4" type="ORF">SOCEGT47_029870</name>
</gene>
<dbReference type="SUPFAM" id="SSF103088">
    <property type="entry name" value="OmpA-like"/>
    <property type="match status" value="1"/>
</dbReference>
<dbReference type="PANTHER" id="PTHR30329:SF21">
    <property type="entry name" value="LIPOPROTEIN YIAD-RELATED"/>
    <property type="match status" value="1"/>
</dbReference>
<evidence type="ECO:0000313" key="5">
    <source>
        <dbReference type="Proteomes" id="UP000295781"/>
    </source>
</evidence>
<dbReference type="OrthoDB" id="9783110at2"/>
<dbReference type="RefSeq" id="WP_129347638.1">
    <property type="nucleotide sequence ID" value="NZ_CP012670.1"/>
</dbReference>
<feature type="compositionally biased region" description="Basic and acidic residues" evidence="2">
    <location>
        <begin position="45"/>
        <end position="69"/>
    </location>
</feature>
<name>A0A4P2PZW8_SORCE</name>
<feature type="domain" description="OmpA-like" evidence="3">
    <location>
        <begin position="122"/>
        <end position="243"/>
    </location>
</feature>
<dbReference type="PROSITE" id="PS51123">
    <property type="entry name" value="OMPA_2"/>
    <property type="match status" value="1"/>
</dbReference>
<accession>A0A4P2PZW8</accession>
<reference evidence="4 5" key="1">
    <citation type="submission" date="2015-09" db="EMBL/GenBank/DDBJ databases">
        <title>Sorangium comparison.</title>
        <authorList>
            <person name="Zaburannyi N."/>
            <person name="Bunk B."/>
            <person name="Overmann J."/>
            <person name="Mueller R."/>
        </authorList>
    </citation>
    <scope>NUCLEOTIDE SEQUENCE [LARGE SCALE GENOMIC DNA]</scope>
    <source>
        <strain evidence="4 5">So ceGT47</strain>
    </source>
</reference>
<dbReference type="InterPro" id="IPR036737">
    <property type="entry name" value="OmpA-like_sf"/>
</dbReference>
<evidence type="ECO:0000259" key="3">
    <source>
        <dbReference type="PROSITE" id="PS51123"/>
    </source>
</evidence>
<dbReference type="InterPro" id="IPR006665">
    <property type="entry name" value="OmpA-like"/>
</dbReference>
<dbReference type="PANTHER" id="PTHR30329">
    <property type="entry name" value="STATOR ELEMENT OF FLAGELLAR MOTOR COMPLEX"/>
    <property type="match status" value="1"/>
</dbReference>
<evidence type="ECO:0000256" key="1">
    <source>
        <dbReference type="PROSITE-ProRule" id="PRU00473"/>
    </source>
</evidence>
<organism evidence="4 5">
    <name type="scientific">Sorangium cellulosum</name>
    <name type="common">Polyangium cellulosum</name>
    <dbReference type="NCBI Taxonomy" id="56"/>
    <lineage>
        <taxon>Bacteria</taxon>
        <taxon>Pseudomonadati</taxon>
        <taxon>Myxococcota</taxon>
        <taxon>Polyangia</taxon>
        <taxon>Polyangiales</taxon>
        <taxon>Polyangiaceae</taxon>
        <taxon>Sorangium</taxon>
    </lineage>
</organism>
<dbReference type="Gene3D" id="3.30.1330.60">
    <property type="entry name" value="OmpA-like domain"/>
    <property type="match status" value="1"/>
</dbReference>
<dbReference type="AlphaFoldDB" id="A0A4P2PZW8"/>
<dbReference type="EMBL" id="CP012670">
    <property type="protein sequence ID" value="AUX22484.1"/>
    <property type="molecule type" value="Genomic_DNA"/>
</dbReference>
<protein>
    <recommendedName>
        <fullName evidence="3">OmpA-like domain-containing protein</fullName>
    </recommendedName>
</protein>
<feature type="compositionally biased region" description="Low complexity" evidence="2">
    <location>
        <begin position="255"/>
        <end position="275"/>
    </location>
</feature>
<evidence type="ECO:0000256" key="2">
    <source>
        <dbReference type="SAM" id="MobiDB-lite"/>
    </source>
</evidence>
<dbReference type="CDD" id="cd07185">
    <property type="entry name" value="OmpA_C-like"/>
    <property type="match status" value="1"/>
</dbReference>
<proteinExistence type="predicted"/>
<keyword evidence="1" id="KW-0472">Membrane</keyword>
<dbReference type="Proteomes" id="UP000295781">
    <property type="component" value="Chromosome"/>
</dbReference>
<feature type="region of interest" description="Disordered" evidence="2">
    <location>
        <begin position="45"/>
        <end position="75"/>
    </location>
</feature>
<dbReference type="Pfam" id="PF00691">
    <property type="entry name" value="OmpA"/>
    <property type="match status" value="1"/>
</dbReference>
<dbReference type="InterPro" id="IPR050330">
    <property type="entry name" value="Bact_OuterMem_StrucFunc"/>
</dbReference>
<feature type="region of interest" description="Disordered" evidence="2">
    <location>
        <begin position="249"/>
        <end position="275"/>
    </location>
</feature>
<dbReference type="GO" id="GO:0016020">
    <property type="term" value="C:membrane"/>
    <property type="evidence" value="ECO:0007669"/>
    <property type="project" value="UniProtKB-UniRule"/>
</dbReference>
<evidence type="ECO:0000313" key="4">
    <source>
        <dbReference type="EMBL" id="AUX22484.1"/>
    </source>
</evidence>
<sequence>MRIIAWLFALLLIIALAVGAFLVKTRYDGLTARLAQCHAERDEQKAKLAETSAERDRERTAREGSDRLAAESQASLSATRGELEELRKLRADAEQRLTAFNAITARLQKMTDMGKLKVLIRDGRMIVKLPAEVLFPSGSAELSPDGQAALKEVASVLKEYEDRRFMVAGHTDNVPLAEAKYRNNWELSTARALTVTEFVIAAGMRPNNLVAAGYGEFDPVSPNNTPSGRQENRRIEIVLLPSVDELPRLIDQQEGAAPAGASIPAAASAAPAAPR</sequence>